<protein>
    <submittedName>
        <fullName evidence="1">Uncharacterized protein</fullName>
    </submittedName>
</protein>
<dbReference type="EMBL" id="LT670818">
    <property type="protein sequence ID" value="SHG74416.1"/>
    <property type="molecule type" value="Genomic_DNA"/>
</dbReference>
<name>A0A1M5MAY7_9BRAD</name>
<evidence type="ECO:0000313" key="2">
    <source>
        <dbReference type="Proteomes" id="UP000190675"/>
    </source>
</evidence>
<gene>
    <name evidence="1" type="ORF">SAMN05444169_3926</name>
</gene>
<dbReference type="Proteomes" id="UP000190675">
    <property type="component" value="Chromosome I"/>
</dbReference>
<sequence length="77" mass="8464">MPAGPPLNGFRNRAAPPATFREIHCCADAVCNFWPFKRLSKHHLGTPSVPPLVETEVKLELPSSEVMRLSKLVPCGI</sequence>
<reference evidence="1 2" key="1">
    <citation type="submission" date="2016-11" db="EMBL/GenBank/DDBJ databases">
        <authorList>
            <person name="Jaros S."/>
            <person name="Januszkiewicz K."/>
            <person name="Wedrychowicz H."/>
        </authorList>
    </citation>
    <scope>NUCLEOTIDE SEQUENCE [LARGE SCALE GENOMIC DNA]</scope>
    <source>
        <strain evidence="1 2">GAS242</strain>
    </source>
</reference>
<dbReference type="AlphaFoldDB" id="A0A1M5MAY7"/>
<evidence type="ECO:0000313" key="1">
    <source>
        <dbReference type="EMBL" id="SHG74416.1"/>
    </source>
</evidence>
<proteinExistence type="predicted"/>
<organism evidence="1 2">
    <name type="scientific">Bradyrhizobium erythrophlei</name>
    <dbReference type="NCBI Taxonomy" id="1437360"/>
    <lineage>
        <taxon>Bacteria</taxon>
        <taxon>Pseudomonadati</taxon>
        <taxon>Pseudomonadota</taxon>
        <taxon>Alphaproteobacteria</taxon>
        <taxon>Hyphomicrobiales</taxon>
        <taxon>Nitrobacteraceae</taxon>
        <taxon>Bradyrhizobium</taxon>
    </lineage>
</organism>
<accession>A0A1M5MAY7</accession>